<comment type="catalytic activity">
    <reaction evidence="1">
        <text>Hydrolysis of terminal non-reducing N-acetyl-D-hexosamine residues in N-acetyl-beta-D-hexosaminides.</text>
        <dbReference type="EC" id="3.2.1.52"/>
    </reaction>
</comment>
<proteinExistence type="inferred from homology"/>
<gene>
    <name evidence="8" type="ORF">BED47_07180</name>
</gene>
<feature type="region of interest" description="Disordered" evidence="6">
    <location>
        <begin position="31"/>
        <end position="53"/>
    </location>
</feature>
<keyword evidence="4" id="KW-0378">Hydrolase</keyword>
<dbReference type="EMBL" id="MDKC01000023">
    <property type="protein sequence ID" value="ODG91433.1"/>
    <property type="molecule type" value="Genomic_DNA"/>
</dbReference>
<comment type="caution">
    <text evidence="8">The sequence shown here is derived from an EMBL/GenBank/DDBJ whole genome shotgun (WGS) entry which is preliminary data.</text>
</comment>
<dbReference type="InterPro" id="IPR001764">
    <property type="entry name" value="Glyco_hydro_3_N"/>
</dbReference>
<dbReference type="InterPro" id="IPR050226">
    <property type="entry name" value="NagZ_Beta-hexosaminidase"/>
</dbReference>
<dbReference type="InterPro" id="IPR025453">
    <property type="entry name" value="DUF4309"/>
</dbReference>
<dbReference type="PANTHER" id="PTHR30480">
    <property type="entry name" value="BETA-HEXOSAMINIDASE-RELATED"/>
    <property type="match status" value="1"/>
</dbReference>
<reference evidence="8 9" key="1">
    <citation type="submission" date="2016-07" db="EMBL/GenBank/DDBJ databases">
        <authorList>
            <person name="Townsley L."/>
            <person name="Shank E.A."/>
        </authorList>
    </citation>
    <scope>NUCLEOTIDE SEQUENCE [LARGE SCALE GENOMIC DNA]</scope>
    <source>
        <strain evidence="8 9">CH01</strain>
    </source>
</reference>
<evidence type="ECO:0000256" key="2">
    <source>
        <dbReference type="ARBA" id="ARBA00005336"/>
    </source>
</evidence>
<comment type="similarity">
    <text evidence="2">Belongs to the glycosyl hydrolase 3 family.</text>
</comment>
<evidence type="ECO:0000313" key="9">
    <source>
        <dbReference type="Proteomes" id="UP000094580"/>
    </source>
</evidence>
<evidence type="ECO:0000259" key="7">
    <source>
        <dbReference type="Pfam" id="PF00933"/>
    </source>
</evidence>
<dbReference type="NCBIfam" id="NF003740">
    <property type="entry name" value="PRK05337.1"/>
    <property type="match status" value="1"/>
</dbReference>
<keyword evidence="9" id="KW-1185">Reference proteome</keyword>
<evidence type="ECO:0000256" key="6">
    <source>
        <dbReference type="SAM" id="MobiDB-lite"/>
    </source>
</evidence>
<evidence type="ECO:0000256" key="4">
    <source>
        <dbReference type="ARBA" id="ARBA00022801"/>
    </source>
</evidence>
<evidence type="ECO:0000256" key="3">
    <source>
        <dbReference type="ARBA" id="ARBA00012663"/>
    </source>
</evidence>
<organism evidence="8 9">
    <name type="scientific">Gottfriedia luciferensis</name>
    <dbReference type="NCBI Taxonomy" id="178774"/>
    <lineage>
        <taxon>Bacteria</taxon>
        <taxon>Bacillati</taxon>
        <taxon>Bacillota</taxon>
        <taxon>Bacilli</taxon>
        <taxon>Bacillales</taxon>
        <taxon>Bacillaceae</taxon>
        <taxon>Gottfriedia</taxon>
    </lineage>
</organism>
<dbReference type="InterPro" id="IPR019800">
    <property type="entry name" value="Glyco_hydro_3_AS"/>
</dbReference>
<dbReference type="PROSITE" id="PS00775">
    <property type="entry name" value="GLYCOSYL_HYDROL_F3"/>
    <property type="match status" value="1"/>
</dbReference>
<keyword evidence="5" id="KW-0326">Glycosidase</keyword>
<dbReference type="Pfam" id="PF14172">
    <property type="entry name" value="DUF4309"/>
    <property type="match status" value="1"/>
</dbReference>
<evidence type="ECO:0000256" key="5">
    <source>
        <dbReference type="ARBA" id="ARBA00023295"/>
    </source>
</evidence>
<name>A0ABX2ZNY0_9BACI</name>
<sequence>MIKKTVFLIILLLIICTSVYFAVKDKVFQDSSKSNPNKNTNHQTETNHSSQLSTEEILNNILSSAKQGEIPNQKNIQVGNTSLKELTEQFGESTQKDQVANGTYLTYQKQGFTVGYDHQNRIYEVRSYDSNLQQIHYDDIMKQLKKPSKVKYYKDQQVDQIILVYELPNQIELKFILPRPTSENNNPTLHHTSVSMIDELTPSTGAKLDQLLNAMTLQEKIGQMIISGFYGPNYSNSLKELVEQYHIGGFIFYNENLTNNSQTVKLVNTIKAANKNNHLPILFGVDQEGGRVSRLPGNLGQIPSNEIIGKKNNGQFSFEIGQILGEQLQAFGLNMDFAPVLDVNSNPKNPVIGDRSFSNNPKTVSNLGIQTMKGIQSEKIIPVVKHFPGHGDTSVDSHLELPVVNKSYTDLKSLELIPFKDAINQNADAVMVAHILLPKIDPKYPASMSKMIITSMLRDDLKYNGVVMTDDMTMDAIGKNYNLEKAAVTSILAGSDIIMVAHDPNKVKAVYKEIETAVKNKTISEERINESVKRIILLKQKYKLDNNQVKPADLQKLVEKTNKLLNK</sequence>
<dbReference type="InterPro" id="IPR036962">
    <property type="entry name" value="Glyco_hydro_3_N_sf"/>
</dbReference>
<feature type="domain" description="Glycoside hydrolase family 3 N-terminal" evidence="7">
    <location>
        <begin position="216"/>
        <end position="536"/>
    </location>
</feature>
<dbReference type="PANTHER" id="PTHR30480:SF13">
    <property type="entry name" value="BETA-HEXOSAMINIDASE"/>
    <property type="match status" value="1"/>
</dbReference>
<dbReference type="EC" id="3.2.1.52" evidence="3"/>
<dbReference type="Pfam" id="PF00933">
    <property type="entry name" value="Glyco_hydro_3"/>
    <property type="match status" value="1"/>
</dbReference>
<dbReference type="SUPFAM" id="SSF51445">
    <property type="entry name" value="(Trans)glycosidases"/>
    <property type="match status" value="1"/>
</dbReference>
<dbReference type="Gene3D" id="3.20.20.300">
    <property type="entry name" value="Glycoside hydrolase, family 3, N-terminal domain"/>
    <property type="match status" value="1"/>
</dbReference>
<dbReference type="Proteomes" id="UP000094580">
    <property type="component" value="Unassembled WGS sequence"/>
</dbReference>
<evidence type="ECO:0000256" key="1">
    <source>
        <dbReference type="ARBA" id="ARBA00001231"/>
    </source>
</evidence>
<protein>
    <recommendedName>
        <fullName evidence="3">beta-N-acetylhexosaminidase</fullName>
        <ecNumber evidence="3">3.2.1.52</ecNumber>
    </recommendedName>
</protein>
<dbReference type="InterPro" id="IPR017853">
    <property type="entry name" value="GH"/>
</dbReference>
<evidence type="ECO:0000313" key="8">
    <source>
        <dbReference type="EMBL" id="ODG91433.1"/>
    </source>
</evidence>
<accession>A0ABX2ZNY0</accession>